<evidence type="ECO:0000313" key="2">
    <source>
        <dbReference type="Proteomes" id="UP000276133"/>
    </source>
</evidence>
<dbReference type="Proteomes" id="UP000276133">
    <property type="component" value="Unassembled WGS sequence"/>
</dbReference>
<keyword evidence="2" id="KW-1185">Reference proteome</keyword>
<comment type="caution">
    <text evidence="1">The sequence shown here is derived from an EMBL/GenBank/DDBJ whole genome shotgun (WGS) entry which is preliminary data.</text>
</comment>
<organism evidence="1 2">
    <name type="scientific">Brachionus plicatilis</name>
    <name type="common">Marine rotifer</name>
    <name type="synonym">Brachionus muelleri</name>
    <dbReference type="NCBI Taxonomy" id="10195"/>
    <lineage>
        <taxon>Eukaryota</taxon>
        <taxon>Metazoa</taxon>
        <taxon>Spiralia</taxon>
        <taxon>Gnathifera</taxon>
        <taxon>Rotifera</taxon>
        <taxon>Eurotatoria</taxon>
        <taxon>Monogononta</taxon>
        <taxon>Pseudotrocha</taxon>
        <taxon>Ploima</taxon>
        <taxon>Brachionidae</taxon>
        <taxon>Brachionus</taxon>
    </lineage>
</organism>
<gene>
    <name evidence="1" type="ORF">BpHYR1_028901</name>
</gene>
<sequence length="80" mass="9429">MTFASVGTSLICPPLYVSIFLLPPAGRWTIKVPNFNFDFRKANREDFKYFNITNFKKKDKTKFFVHVMSNNVNFFVLKIQ</sequence>
<dbReference type="EMBL" id="REGN01002326">
    <property type="protein sequence ID" value="RNA28876.1"/>
    <property type="molecule type" value="Genomic_DNA"/>
</dbReference>
<reference evidence="1 2" key="1">
    <citation type="journal article" date="2018" name="Sci. Rep.">
        <title>Genomic signatures of local adaptation to the degree of environmental predictability in rotifers.</title>
        <authorList>
            <person name="Franch-Gras L."/>
            <person name="Hahn C."/>
            <person name="Garcia-Roger E.M."/>
            <person name="Carmona M.J."/>
            <person name="Serra M."/>
            <person name="Gomez A."/>
        </authorList>
    </citation>
    <scope>NUCLEOTIDE SEQUENCE [LARGE SCALE GENOMIC DNA]</scope>
    <source>
        <strain evidence="1">HYR1</strain>
    </source>
</reference>
<dbReference type="AlphaFoldDB" id="A0A3M7RZC0"/>
<accession>A0A3M7RZC0</accession>
<name>A0A3M7RZC0_BRAPC</name>
<protein>
    <submittedName>
        <fullName evidence="1">Uncharacterized protein</fullName>
    </submittedName>
</protein>
<evidence type="ECO:0000313" key="1">
    <source>
        <dbReference type="EMBL" id="RNA28876.1"/>
    </source>
</evidence>
<proteinExistence type="predicted"/>